<feature type="region of interest" description="Disordered" evidence="1">
    <location>
        <begin position="36"/>
        <end position="64"/>
    </location>
</feature>
<reference evidence="2" key="1">
    <citation type="submission" date="2021-07" db="EMBL/GenBank/DDBJ databases">
        <authorList>
            <person name="Durling M."/>
        </authorList>
    </citation>
    <scope>NUCLEOTIDE SEQUENCE</scope>
</reference>
<evidence type="ECO:0000256" key="1">
    <source>
        <dbReference type="SAM" id="MobiDB-lite"/>
    </source>
</evidence>
<evidence type="ECO:0000313" key="2">
    <source>
        <dbReference type="EMBL" id="CAG8980446.1"/>
    </source>
</evidence>
<comment type="caution">
    <text evidence="2">The sequence shown here is derived from an EMBL/GenBank/DDBJ whole genome shotgun (WGS) entry which is preliminary data.</text>
</comment>
<dbReference type="EMBL" id="CAJVRM010000387">
    <property type="protein sequence ID" value="CAG8980446.1"/>
    <property type="molecule type" value="Genomic_DNA"/>
</dbReference>
<dbReference type="Proteomes" id="UP000701801">
    <property type="component" value="Unassembled WGS sequence"/>
</dbReference>
<protein>
    <submittedName>
        <fullName evidence="2">Uncharacterized protein</fullName>
    </submittedName>
</protein>
<name>A0A9N9QAS2_9HELO</name>
<proteinExistence type="predicted"/>
<sequence length="103" mass="11470">MRPINSGELRGNVTPPSSRLARSMTVDARIVILPTQSTAFKPSNRGTPTSSTSRKKRSTKKLEQDRTHVLYATHVSINVAYCGRSLTLLQIEKVANAYVHQNY</sequence>
<evidence type="ECO:0000313" key="3">
    <source>
        <dbReference type="Proteomes" id="UP000701801"/>
    </source>
</evidence>
<accession>A0A9N9QAS2</accession>
<feature type="region of interest" description="Disordered" evidence="1">
    <location>
        <begin position="1"/>
        <end position="20"/>
    </location>
</feature>
<feature type="compositionally biased region" description="Polar residues" evidence="1">
    <location>
        <begin position="36"/>
        <end position="46"/>
    </location>
</feature>
<organism evidence="2 3">
    <name type="scientific">Hymenoscyphus albidus</name>
    <dbReference type="NCBI Taxonomy" id="595503"/>
    <lineage>
        <taxon>Eukaryota</taxon>
        <taxon>Fungi</taxon>
        <taxon>Dikarya</taxon>
        <taxon>Ascomycota</taxon>
        <taxon>Pezizomycotina</taxon>
        <taxon>Leotiomycetes</taxon>
        <taxon>Helotiales</taxon>
        <taxon>Helotiaceae</taxon>
        <taxon>Hymenoscyphus</taxon>
    </lineage>
</organism>
<keyword evidence="3" id="KW-1185">Reference proteome</keyword>
<gene>
    <name evidence="2" type="ORF">HYALB_00013640</name>
</gene>
<dbReference type="AlphaFoldDB" id="A0A9N9QAS2"/>